<dbReference type="InterPro" id="IPR038421">
    <property type="entry name" value="RisS_PPD_sf"/>
</dbReference>
<keyword evidence="19" id="KW-1185">Reference proteome</keyword>
<proteinExistence type="predicted"/>
<dbReference type="AlphaFoldDB" id="A0A918MW89"/>
<evidence type="ECO:0000256" key="14">
    <source>
        <dbReference type="ARBA" id="ARBA00023136"/>
    </source>
</evidence>
<reference evidence="18" key="1">
    <citation type="journal article" date="2014" name="Int. J. Syst. Evol. Microbiol.">
        <title>Complete genome sequence of Corynebacterium casei LMG S-19264T (=DSM 44701T), isolated from a smear-ripened cheese.</title>
        <authorList>
            <consortium name="US DOE Joint Genome Institute (JGI-PGF)"/>
            <person name="Walter F."/>
            <person name="Albersmeier A."/>
            <person name="Kalinowski J."/>
            <person name="Ruckert C."/>
        </authorList>
    </citation>
    <scope>NUCLEOTIDE SEQUENCE</scope>
    <source>
        <strain evidence="18">KCTC 23732</strain>
    </source>
</reference>
<comment type="subcellular location">
    <subcellularLocation>
        <location evidence="2">Cell inner membrane</location>
        <topology evidence="2">Multi-pass membrane protein</topology>
    </subcellularLocation>
</comment>
<evidence type="ECO:0000256" key="11">
    <source>
        <dbReference type="ARBA" id="ARBA00022840"/>
    </source>
</evidence>
<keyword evidence="13" id="KW-0902">Two-component regulatory system</keyword>
<dbReference type="InterPro" id="IPR003660">
    <property type="entry name" value="HAMP_dom"/>
</dbReference>
<feature type="domain" description="Histidine kinase" evidence="16">
    <location>
        <begin position="251"/>
        <end position="459"/>
    </location>
</feature>
<evidence type="ECO:0000259" key="16">
    <source>
        <dbReference type="PROSITE" id="PS50109"/>
    </source>
</evidence>
<dbReference type="SMART" id="SM00304">
    <property type="entry name" value="HAMP"/>
    <property type="match status" value="1"/>
</dbReference>
<dbReference type="Proteomes" id="UP000608345">
    <property type="component" value="Unassembled WGS sequence"/>
</dbReference>
<dbReference type="GO" id="GO:0005886">
    <property type="term" value="C:plasma membrane"/>
    <property type="evidence" value="ECO:0007669"/>
    <property type="project" value="UniProtKB-SubCell"/>
</dbReference>
<dbReference type="Gene3D" id="3.30.450.300">
    <property type="entry name" value="Sensor histidine kinase RisS, periplasmic domain"/>
    <property type="match status" value="1"/>
</dbReference>
<dbReference type="Pfam" id="PF00672">
    <property type="entry name" value="HAMP"/>
    <property type="match status" value="1"/>
</dbReference>
<keyword evidence="7" id="KW-0808">Transferase</keyword>
<dbReference type="Pfam" id="PF02518">
    <property type="entry name" value="HATPase_c"/>
    <property type="match status" value="1"/>
</dbReference>
<keyword evidence="4" id="KW-1003">Cell membrane</keyword>
<evidence type="ECO:0000256" key="12">
    <source>
        <dbReference type="ARBA" id="ARBA00022989"/>
    </source>
</evidence>
<evidence type="ECO:0000256" key="5">
    <source>
        <dbReference type="ARBA" id="ARBA00022519"/>
    </source>
</evidence>
<evidence type="ECO:0000256" key="9">
    <source>
        <dbReference type="ARBA" id="ARBA00022741"/>
    </source>
</evidence>
<keyword evidence="10 18" id="KW-0418">Kinase</keyword>
<dbReference type="InterPro" id="IPR036890">
    <property type="entry name" value="HATPase_C_sf"/>
</dbReference>
<dbReference type="PROSITE" id="PS50109">
    <property type="entry name" value="HIS_KIN"/>
    <property type="match status" value="1"/>
</dbReference>
<dbReference type="Pfam" id="PF00512">
    <property type="entry name" value="HisKA"/>
    <property type="match status" value="1"/>
</dbReference>
<dbReference type="GO" id="GO:0000155">
    <property type="term" value="F:phosphorelay sensor kinase activity"/>
    <property type="evidence" value="ECO:0007669"/>
    <property type="project" value="InterPro"/>
</dbReference>
<dbReference type="EMBL" id="BMYS01000001">
    <property type="protein sequence ID" value="GGW76976.1"/>
    <property type="molecule type" value="Genomic_DNA"/>
</dbReference>
<dbReference type="InterPro" id="IPR003594">
    <property type="entry name" value="HATPase_dom"/>
</dbReference>
<keyword evidence="6" id="KW-0597">Phosphoprotein</keyword>
<dbReference type="InterPro" id="IPR036097">
    <property type="entry name" value="HisK_dim/P_sf"/>
</dbReference>
<evidence type="ECO:0000256" key="1">
    <source>
        <dbReference type="ARBA" id="ARBA00000085"/>
    </source>
</evidence>
<dbReference type="Pfam" id="PF16524">
    <property type="entry name" value="RisS_PPD"/>
    <property type="match status" value="1"/>
</dbReference>
<dbReference type="SUPFAM" id="SSF47384">
    <property type="entry name" value="Homodimeric domain of signal transducing histidine kinase"/>
    <property type="match status" value="1"/>
</dbReference>
<dbReference type="CDD" id="cd06225">
    <property type="entry name" value="HAMP"/>
    <property type="match status" value="1"/>
</dbReference>
<dbReference type="PANTHER" id="PTHR44936:SF5">
    <property type="entry name" value="SENSOR HISTIDINE KINASE ENVZ"/>
    <property type="match status" value="1"/>
</dbReference>
<dbReference type="Gene3D" id="3.30.565.10">
    <property type="entry name" value="Histidine kinase-like ATPase, C-terminal domain"/>
    <property type="match status" value="1"/>
</dbReference>
<reference evidence="18" key="2">
    <citation type="submission" date="2020-09" db="EMBL/GenBank/DDBJ databases">
        <authorList>
            <person name="Sun Q."/>
            <person name="Kim S."/>
        </authorList>
    </citation>
    <scope>NUCLEOTIDE SEQUENCE</scope>
    <source>
        <strain evidence="18">KCTC 23732</strain>
    </source>
</reference>
<dbReference type="InterPro" id="IPR004358">
    <property type="entry name" value="Sig_transdc_His_kin-like_C"/>
</dbReference>
<evidence type="ECO:0000313" key="19">
    <source>
        <dbReference type="Proteomes" id="UP000608345"/>
    </source>
</evidence>
<keyword evidence="12 15" id="KW-1133">Transmembrane helix</keyword>
<dbReference type="PROSITE" id="PS50885">
    <property type="entry name" value="HAMP"/>
    <property type="match status" value="1"/>
</dbReference>
<comment type="catalytic activity">
    <reaction evidence="1">
        <text>ATP + protein L-histidine = ADP + protein N-phospho-L-histidine.</text>
        <dbReference type="EC" id="2.7.13.3"/>
    </reaction>
</comment>
<evidence type="ECO:0000256" key="10">
    <source>
        <dbReference type="ARBA" id="ARBA00022777"/>
    </source>
</evidence>
<name>A0A918MW89_9BURK</name>
<dbReference type="InterPro" id="IPR032408">
    <property type="entry name" value="RisS_PPD"/>
</dbReference>
<evidence type="ECO:0000256" key="3">
    <source>
        <dbReference type="ARBA" id="ARBA00012438"/>
    </source>
</evidence>
<comment type="caution">
    <text evidence="18">The sequence shown here is derived from an EMBL/GenBank/DDBJ whole genome shotgun (WGS) entry which is preliminary data.</text>
</comment>
<evidence type="ECO:0000256" key="8">
    <source>
        <dbReference type="ARBA" id="ARBA00022692"/>
    </source>
</evidence>
<organism evidence="18 19">
    <name type="scientific">Advenella faeciporci</name>
    <dbReference type="NCBI Taxonomy" id="797535"/>
    <lineage>
        <taxon>Bacteria</taxon>
        <taxon>Pseudomonadati</taxon>
        <taxon>Pseudomonadota</taxon>
        <taxon>Betaproteobacteria</taxon>
        <taxon>Burkholderiales</taxon>
        <taxon>Alcaligenaceae</taxon>
    </lineage>
</organism>
<keyword evidence="11" id="KW-0067">ATP-binding</keyword>
<evidence type="ECO:0000256" key="15">
    <source>
        <dbReference type="SAM" id="Phobius"/>
    </source>
</evidence>
<dbReference type="GO" id="GO:0005524">
    <property type="term" value="F:ATP binding"/>
    <property type="evidence" value="ECO:0007669"/>
    <property type="project" value="UniProtKB-KW"/>
</dbReference>
<dbReference type="InterPro" id="IPR003661">
    <property type="entry name" value="HisK_dim/P_dom"/>
</dbReference>
<dbReference type="Gene3D" id="1.10.287.130">
    <property type="match status" value="1"/>
</dbReference>
<gene>
    <name evidence="18" type="primary">risS</name>
    <name evidence="18" type="ORF">GCM10011450_03640</name>
</gene>
<keyword evidence="14 15" id="KW-0472">Membrane</keyword>
<dbReference type="InterPro" id="IPR050980">
    <property type="entry name" value="2C_sensor_his_kinase"/>
</dbReference>
<dbReference type="PANTHER" id="PTHR44936">
    <property type="entry name" value="SENSOR PROTEIN CREC"/>
    <property type="match status" value="1"/>
</dbReference>
<evidence type="ECO:0000256" key="6">
    <source>
        <dbReference type="ARBA" id="ARBA00022553"/>
    </source>
</evidence>
<protein>
    <recommendedName>
        <fullName evidence="3">histidine kinase</fullName>
        <ecNumber evidence="3">2.7.13.3</ecNumber>
    </recommendedName>
</protein>
<feature type="transmembrane region" description="Helical" evidence="15">
    <location>
        <begin position="170"/>
        <end position="192"/>
    </location>
</feature>
<evidence type="ECO:0000256" key="4">
    <source>
        <dbReference type="ARBA" id="ARBA00022475"/>
    </source>
</evidence>
<keyword evidence="5" id="KW-0997">Cell inner membrane</keyword>
<evidence type="ECO:0000256" key="7">
    <source>
        <dbReference type="ARBA" id="ARBA00022679"/>
    </source>
</evidence>
<dbReference type="CDD" id="cd00082">
    <property type="entry name" value="HisKA"/>
    <property type="match status" value="1"/>
</dbReference>
<evidence type="ECO:0000313" key="18">
    <source>
        <dbReference type="EMBL" id="GGW76976.1"/>
    </source>
</evidence>
<evidence type="ECO:0000259" key="17">
    <source>
        <dbReference type="PROSITE" id="PS50885"/>
    </source>
</evidence>
<accession>A0A918MW89</accession>
<dbReference type="RefSeq" id="WP_189383721.1">
    <property type="nucleotide sequence ID" value="NZ_BAABFY010000002.1"/>
</dbReference>
<evidence type="ECO:0000256" key="13">
    <source>
        <dbReference type="ARBA" id="ARBA00023012"/>
    </source>
</evidence>
<dbReference type="SMART" id="SM00388">
    <property type="entry name" value="HisKA"/>
    <property type="match status" value="1"/>
</dbReference>
<dbReference type="PRINTS" id="PR00344">
    <property type="entry name" value="BCTRLSENSOR"/>
</dbReference>
<keyword evidence="9" id="KW-0547">Nucleotide-binding</keyword>
<feature type="transmembrane region" description="Helical" evidence="15">
    <location>
        <begin position="21"/>
        <end position="45"/>
    </location>
</feature>
<dbReference type="EC" id="2.7.13.3" evidence="3"/>
<feature type="domain" description="HAMP" evidence="17">
    <location>
        <begin position="190"/>
        <end position="243"/>
    </location>
</feature>
<dbReference type="SUPFAM" id="SSF55874">
    <property type="entry name" value="ATPase domain of HSP90 chaperone/DNA topoisomerase II/histidine kinase"/>
    <property type="match status" value="1"/>
</dbReference>
<evidence type="ECO:0000256" key="2">
    <source>
        <dbReference type="ARBA" id="ARBA00004429"/>
    </source>
</evidence>
<sequence>MLEDKKHLKGLFQKTLFKARLSLFSRSFLLLAALLIVSLGTWLAVFFSMQEEPRAIQLAQRVITALKITQKSLLYVPSSERNALVIDLATDSDIQFFPRQLDDTTLALPNTFFWNTFIQHIRLETKDPNTLVAANMNGETGIWISFTANDDLYWLLLKNDSSEISLINEWLGWGIIALILAVTGAAISVRFVNIPLSRLSKAVQQVARGENPAPLPTNEGPLEIRDLNLAFNRMARDLRQTEADKELMLAGISHDLRTPLARMRLEIELSNVSDETRAAIDGDLAQIDHSIGQLMEYARSAGVIPDTAIDVSEVLTMLCQREKNYTESLAGTLKFDVAPGLYAKIGELNLKRIVSNLIENARRYGKSADGVVHITVTARETGSLIHIDISDLGPGIQSKDIERLLRPFSRGEVARTGVSGAGLGLSIVERLLKHVGGSLQLLPNKPTGLTGHIEIPKARQANNQADILKR</sequence>
<dbReference type="InterPro" id="IPR005467">
    <property type="entry name" value="His_kinase_dom"/>
</dbReference>
<keyword evidence="8 15" id="KW-0812">Transmembrane</keyword>
<dbReference type="SMART" id="SM00387">
    <property type="entry name" value="HATPase_c"/>
    <property type="match status" value="1"/>
</dbReference>
<dbReference type="SUPFAM" id="SSF158472">
    <property type="entry name" value="HAMP domain-like"/>
    <property type="match status" value="1"/>
</dbReference>